<reference evidence="2" key="1">
    <citation type="submission" date="2021-07" db="EMBL/GenBank/DDBJ databases">
        <title>Complete genome sequencing of a Clostridium isolate.</title>
        <authorList>
            <person name="Ueki A."/>
            <person name="Tonouchi A."/>
        </authorList>
    </citation>
    <scope>NUCLEOTIDE SEQUENCE [LARGE SCALE GENOMIC DNA]</scope>
    <source>
        <strain evidence="2">C5S11</strain>
    </source>
</reference>
<evidence type="ECO:0000313" key="2">
    <source>
        <dbReference type="Proteomes" id="UP000824633"/>
    </source>
</evidence>
<name>A0ABM7TAM3_9CLOT</name>
<organism evidence="1 2">
    <name type="scientific">Clostridium gelidum</name>
    <dbReference type="NCBI Taxonomy" id="704125"/>
    <lineage>
        <taxon>Bacteria</taxon>
        <taxon>Bacillati</taxon>
        <taxon>Bacillota</taxon>
        <taxon>Clostridia</taxon>
        <taxon>Eubacteriales</taxon>
        <taxon>Clostridiaceae</taxon>
        <taxon>Clostridium</taxon>
    </lineage>
</organism>
<gene>
    <name evidence="1" type="ORF">psyc5s11_50880</name>
</gene>
<dbReference type="RefSeq" id="WP_224035234.1">
    <property type="nucleotide sequence ID" value="NZ_AP024849.1"/>
</dbReference>
<dbReference type="Proteomes" id="UP000824633">
    <property type="component" value="Chromosome"/>
</dbReference>
<dbReference type="EMBL" id="AP024849">
    <property type="protein sequence ID" value="BCZ49021.1"/>
    <property type="molecule type" value="Genomic_DNA"/>
</dbReference>
<accession>A0ABM7TAM3</accession>
<protein>
    <submittedName>
        <fullName evidence="1">Uncharacterized protein</fullName>
    </submittedName>
</protein>
<proteinExistence type="predicted"/>
<sequence length="65" mass="7529">MLNLTFYHTEKIDNSKDFFKVAFVLIDDICIEIIPNSKKSRRNISECKLSHSKIITLSIVTNTLQ</sequence>
<keyword evidence="2" id="KW-1185">Reference proteome</keyword>
<evidence type="ECO:0000313" key="1">
    <source>
        <dbReference type="EMBL" id="BCZ49021.1"/>
    </source>
</evidence>